<feature type="transmembrane region" description="Helical" evidence="9">
    <location>
        <begin position="281"/>
        <end position="302"/>
    </location>
</feature>
<dbReference type="Proteomes" id="UP000313312">
    <property type="component" value="Unassembled WGS sequence"/>
</dbReference>
<evidence type="ECO:0000313" key="13">
    <source>
        <dbReference type="Proteomes" id="UP000313312"/>
    </source>
</evidence>
<comment type="subcellular location">
    <subcellularLocation>
        <location evidence="1">Cell membrane</location>
        <topology evidence="1">Multi-pass membrane protein</topology>
    </subcellularLocation>
</comment>
<evidence type="ECO:0000256" key="8">
    <source>
        <dbReference type="ARBA" id="ARBA00023136"/>
    </source>
</evidence>
<proteinExistence type="predicted"/>
<dbReference type="GO" id="GO:0140359">
    <property type="term" value="F:ABC-type transporter activity"/>
    <property type="evidence" value="ECO:0007669"/>
    <property type="project" value="InterPro"/>
</dbReference>
<keyword evidence="5" id="KW-0547">Nucleotide-binding</keyword>
<feature type="transmembrane region" description="Helical" evidence="9">
    <location>
        <begin position="254"/>
        <end position="275"/>
    </location>
</feature>
<evidence type="ECO:0000256" key="4">
    <source>
        <dbReference type="ARBA" id="ARBA00022692"/>
    </source>
</evidence>
<dbReference type="GO" id="GO:0005524">
    <property type="term" value="F:ATP binding"/>
    <property type="evidence" value="ECO:0007669"/>
    <property type="project" value="UniProtKB-KW"/>
</dbReference>
<keyword evidence="2" id="KW-0813">Transport</keyword>
<dbReference type="Gene3D" id="3.40.50.300">
    <property type="entry name" value="P-loop containing nucleotide triphosphate hydrolases"/>
    <property type="match status" value="1"/>
</dbReference>
<dbReference type="Pfam" id="PF00005">
    <property type="entry name" value="ABC_tran"/>
    <property type="match status" value="1"/>
</dbReference>
<dbReference type="GO" id="GO:0034775">
    <property type="term" value="P:glutathione transmembrane transport"/>
    <property type="evidence" value="ECO:0007669"/>
    <property type="project" value="InterPro"/>
</dbReference>
<dbReference type="InterPro" id="IPR011527">
    <property type="entry name" value="ABC1_TM_dom"/>
</dbReference>
<dbReference type="InterPro" id="IPR003593">
    <property type="entry name" value="AAA+_ATPase"/>
</dbReference>
<dbReference type="FunFam" id="3.40.50.300:FF:000221">
    <property type="entry name" value="Multidrug ABC transporter ATP-binding protein"/>
    <property type="match status" value="1"/>
</dbReference>
<gene>
    <name evidence="12" type="primary">cydC</name>
    <name evidence="12" type="ORF">DID87_01635</name>
</gene>
<name>A0A5C4TM15_FRUSA</name>
<dbReference type="SUPFAM" id="SSF90123">
    <property type="entry name" value="ABC transporter transmembrane region"/>
    <property type="match status" value="1"/>
</dbReference>
<evidence type="ECO:0000256" key="1">
    <source>
        <dbReference type="ARBA" id="ARBA00004651"/>
    </source>
</evidence>
<dbReference type="PROSITE" id="PS50929">
    <property type="entry name" value="ABC_TM1F"/>
    <property type="match status" value="1"/>
</dbReference>
<evidence type="ECO:0000256" key="3">
    <source>
        <dbReference type="ARBA" id="ARBA00022475"/>
    </source>
</evidence>
<feature type="domain" description="ABC transporter" evidence="10">
    <location>
        <begin position="344"/>
        <end position="578"/>
    </location>
</feature>
<dbReference type="EMBL" id="QFCR01000002">
    <property type="protein sequence ID" value="TNK91072.1"/>
    <property type="molecule type" value="Genomic_DNA"/>
</dbReference>
<dbReference type="InterPro" id="IPR014223">
    <property type="entry name" value="ABC_CydC/D"/>
</dbReference>
<keyword evidence="7 9" id="KW-1133">Transmembrane helix</keyword>
<reference evidence="12 13" key="1">
    <citation type="submission" date="2018-05" db="EMBL/GenBank/DDBJ databases">
        <title>Lactobacillus sanfranciscensis Ah4 draft denome sequence.</title>
        <authorList>
            <person name="Zhang G."/>
        </authorList>
    </citation>
    <scope>NUCLEOTIDE SEQUENCE [LARGE SCALE GENOMIC DNA]</scope>
    <source>
        <strain evidence="12 13">Ah4</strain>
    </source>
</reference>
<dbReference type="GO" id="GO:0016887">
    <property type="term" value="F:ATP hydrolysis activity"/>
    <property type="evidence" value="ECO:0007669"/>
    <property type="project" value="InterPro"/>
</dbReference>
<evidence type="ECO:0000256" key="6">
    <source>
        <dbReference type="ARBA" id="ARBA00022840"/>
    </source>
</evidence>
<dbReference type="InterPro" id="IPR027417">
    <property type="entry name" value="P-loop_NTPase"/>
</dbReference>
<feature type="transmembrane region" description="Helical" evidence="9">
    <location>
        <begin position="143"/>
        <end position="163"/>
    </location>
</feature>
<dbReference type="GO" id="GO:0034040">
    <property type="term" value="F:ATPase-coupled lipid transmembrane transporter activity"/>
    <property type="evidence" value="ECO:0007669"/>
    <property type="project" value="TreeGrafter"/>
</dbReference>
<evidence type="ECO:0000313" key="12">
    <source>
        <dbReference type="EMBL" id="TNK91072.1"/>
    </source>
</evidence>
<keyword evidence="3" id="KW-1003">Cell membrane</keyword>
<keyword evidence="8 9" id="KW-0472">Membrane</keyword>
<dbReference type="InterPro" id="IPR036640">
    <property type="entry name" value="ABC1_TM_sf"/>
</dbReference>
<dbReference type="PROSITE" id="PS00211">
    <property type="entry name" value="ABC_TRANSPORTER_1"/>
    <property type="match status" value="1"/>
</dbReference>
<dbReference type="InterPro" id="IPR039421">
    <property type="entry name" value="Type_1_exporter"/>
</dbReference>
<dbReference type="PANTHER" id="PTHR24221:SF653">
    <property type="entry name" value="TRANSPORT ATP-BINDING PROTEIN CYDC"/>
    <property type="match status" value="1"/>
</dbReference>
<evidence type="ECO:0000256" key="5">
    <source>
        <dbReference type="ARBA" id="ARBA00022741"/>
    </source>
</evidence>
<evidence type="ECO:0000256" key="7">
    <source>
        <dbReference type="ARBA" id="ARBA00022989"/>
    </source>
</evidence>
<dbReference type="PANTHER" id="PTHR24221">
    <property type="entry name" value="ATP-BINDING CASSETTE SUB-FAMILY B"/>
    <property type="match status" value="1"/>
</dbReference>
<feature type="transmembrane region" description="Helical" evidence="9">
    <location>
        <begin position="25"/>
        <end position="51"/>
    </location>
</feature>
<dbReference type="SUPFAM" id="SSF52540">
    <property type="entry name" value="P-loop containing nucleoside triphosphate hydrolases"/>
    <property type="match status" value="1"/>
</dbReference>
<sequence length="585" mass="66157">MQIKMHKIFKNDTWIKPYLARYKKLLVLVFFLGVLTFFCAIGLMFVAGYLISRSATHPYNILVVYVPVLLTRAFGIGRPLFKYLERINSHNWVLKVTSLLRKRLYTTLETSAMFLTSKFQTGDLLSILAEDIDHLENLYLRTIFPTVVAYITGIIVILCLGVISWLYAIFMLMSFAIILLFIPLASVAMRGAAKEYERSLVHESYSELTDATFGIGDWMISGRKNGFLKRVTKNDSNLDASNFRTRKYEWNRDLLVKVMFAIILIGTLIWSNWFFNSSQALANYAAAFVLGVFPLMDTFIPVSQAMEEWPMYKDSVLRLNKLSNDEIKPNPDQSAANPDTFKEIKMNDVTFNYPGESVSLIKNVSLEVKRGQKLAIIGPSGVGKTTLLQLLLGSLIPTKGSVTIDGINVTRLQNNQAKCFSVLDQHPFLFNTSVLNNVRIGNENASNEDVKQAIKDVGLEDYIKSLPDGYNTNVRESGVRFSGGQRQRLALARILLQNNPIVLLDEPTVGLDPITENDLIKTLDRVLKGKTVIWVTHHLQGLSNMNQVIFLENGSIKMEGTPSELYKNNPRYRKLYAMDQGIVQD</sequence>
<dbReference type="Gene3D" id="1.20.1560.10">
    <property type="entry name" value="ABC transporter type 1, transmembrane domain"/>
    <property type="match status" value="1"/>
</dbReference>
<dbReference type="PROSITE" id="PS50893">
    <property type="entry name" value="ABC_TRANSPORTER_2"/>
    <property type="match status" value="1"/>
</dbReference>
<dbReference type="SMART" id="SM00382">
    <property type="entry name" value="AAA"/>
    <property type="match status" value="1"/>
</dbReference>
<keyword evidence="6" id="KW-0067">ATP-binding</keyword>
<dbReference type="InterPro" id="IPR003439">
    <property type="entry name" value="ABC_transporter-like_ATP-bd"/>
</dbReference>
<organism evidence="12 13">
    <name type="scientific">Fructilactobacillus sanfranciscensis</name>
    <name type="common">Lactobacillus sanfranciscensis</name>
    <dbReference type="NCBI Taxonomy" id="1625"/>
    <lineage>
        <taxon>Bacteria</taxon>
        <taxon>Bacillati</taxon>
        <taxon>Bacillota</taxon>
        <taxon>Bacilli</taxon>
        <taxon>Lactobacillales</taxon>
        <taxon>Lactobacillaceae</taxon>
        <taxon>Fructilactobacillus</taxon>
    </lineage>
</organism>
<feature type="transmembrane region" description="Helical" evidence="9">
    <location>
        <begin position="169"/>
        <end position="189"/>
    </location>
</feature>
<dbReference type="InterPro" id="IPR017871">
    <property type="entry name" value="ABC_transporter-like_CS"/>
</dbReference>
<dbReference type="GO" id="GO:0005886">
    <property type="term" value="C:plasma membrane"/>
    <property type="evidence" value="ECO:0007669"/>
    <property type="project" value="UniProtKB-SubCell"/>
</dbReference>
<protein>
    <submittedName>
        <fullName evidence="12">Thiol reductant ABC exporter subunit CydC</fullName>
    </submittedName>
</protein>
<evidence type="ECO:0000256" key="2">
    <source>
        <dbReference type="ARBA" id="ARBA00022448"/>
    </source>
</evidence>
<dbReference type="NCBIfam" id="TIGR02868">
    <property type="entry name" value="CydC"/>
    <property type="match status" value="1"/>
</dbReference>
<keyword evidence="4 9" id="KW-0812">Transmembrane</keyword>
<comment type="caution">
    <text evidence="12">The sequence shown here is derived from an EMBL/GenBank/DDBJ whole genome shotgun (WGS) entry which is preliminary data.</text>
</comment>
<feature type="domain" description="ABC transmembrane type-1" evidence="11">
    <location>
        <begin position="27"/>
        <end position="311"/>
    </location>
</feature>
<evidence type="ECO:0000259" key="11">
    <source>
        <dbReference type="PROSITE" id="PS50929"/>
    </source>
</evidence>
<evidence type="ECO:0000259" key="10">
    <source>
        <dbReference type="PROSITE" id="PS50893"/>
    </source>
</evidence>
<feature type="transmembrane region" description="Helical" evidence="9">
    <location>
        <begin position="57"/>
        <end position="76"/>
    </location>
</feature>
<dbReference type="AlphaFoldDB" id="A0A5C4TM15"/>
<accession>A0A5C4TM15</accession>
<dbReference type="GO" id="GO:0045454">
    <property type="term" value="P:cell redox homeostasis"/>
    <property type="evidence" value="ECO:0007669"/>
    <property type="project" value="InterPro"/>
</dbReference>
<evidence type="ECO:0000256" key="9">
    <source>
        <dbReference type="SAM" id="Phobius"/>
    </source>
</evidence>